<feature type="domain" description="Zinc-ribbon" evidence="2">
    <location>
        <begin position="4"/>
        <end position="25"/>
    </location>
</feature>
<organism evidence="3 4">
    <name type="scientific">Candidatus Dormiibacter inghamiae</name>
    <dbReference type="NCBI Taxonomy" id="3127013"/>
    <lineage>
        <taxon>Bacteria</taxon>
        <taxon>Bacillati</taxon>
        <taxon>Candidatus Dormiibacterota</taxon>
        <taxon>Candidatus Dormibacteria</taxon>
        <taxon>Candidatus Dormibacterales</taxon>
        <taxon>Candidatus Dormibacteraceae</taxon>
        <taxon>Candidatus Dormiibacter</taxon>
    </lineage>
</organism>
<feature type="transmembrane region" description="Helical" evidence="1">
    <location>
        <begin position="62"/>
        <end position="85"/>
    </location>
</feature>
<feature type="transmembrane region" description="Helical" evidence="1">
    <location>
        <begin position="105"/>
        <end position="130"/>
    </location>
</feature>
<dbReference type="Pfam" id="PF13240">
    <property type="entry name" value="Zn_Ribbon_1"/>
    <property type="match status" value="1"/>
</dbReference>
<evidence type="ECO:0000313" key="4">
    <source>
        <dbReference type="Proteomes" id="UP000620075"/>
    </source>
</evidence>
<evidence type="ECO:0000313" key="3">
    <source>
        <dbReference type="EMBL" id="MBJ7602013.1"/>
    </source>
</evidence>
<evidence type="ECO:0000259" key="2">
    <source>
        <dbReference type="Pfam" id="PF13240"/>
    </source>
</evidence>
<dbReference type="AlphaFoldDB" id="A0A934NCF1"/>
<evidence type="ECO:0000256" key="1">
    <source>
        <dbReference type="SAM" id="Phobius"/>
    </source>
</evidence>
<dbReference type="Proteomes" id="UP000620075">
    <property type="component" value="Unassembled WGS sequence"/>
</dbReference>
<keyword evidence="1" id="KW-0472">Membrane</keyword>
<keyword evidence="1" id="KW-1133">Transmembrane helix</keyword>
<feature type="transmembrane region" description="Helical" evidence="1">
    <location>
        <begin position="142"/>
        <end position="163"/>
    </location>
</feature>
<keyword evidence="1" id="KW-0812">Transmembrane</keyword>
<proteinExistence type="predicted"/>
<dbReference type="EMBL" id="JAEKNQ010000013">
    <property type="protein sequence ID" value="MBJ7602013.1"/>
    <property type="molecule type" value="Genomic_DNA"/>
</dbReference>
<comment type="caution">
    <text evidence="3">The sequence shown here is derived from an EMBL/GenBank/DDBJ whole genome shotgun (WGS) entry which is preliminary data.</text>
</comment>
<protein>
    <submittedName>
        <fullName evidence="3">Zinc ribbon domain-containing protein</fullName>
    </submittedName>
</protein>
<sequence length="177" mass="18473">MTACPRCGGRLPQEARFCGYCGAHLSGNGAPTASSAWPAASSQPTVEQAPARPGRVRIWITVLYWLGAGLSMALCLLYAIGLVLPDTLNQAAAAQKIDSGALRQVVSLVVVYLGLLSLCHLVAAIGLTLGKRWAKPVATVAAVLWSLTCVALPVAAVVIFYLWRPLSASGSAFGGRR</sequence>
<accession>A0A934NCF1</accession>
<dbReference type="InterPro" id="IPR026870">
    <property type="entry name" value="Zinc_ribbon_dom"/>
</dbReference>
<name>A0A934NCF1_9BACT</name>
<reference evidence="3 4" key="1">
    <citation type="submission" date="2020-10" db="EMBL/GenBank/DDBJ databases">
        <title>Ca. Dormibacterota MAGs.</title>
        <authorList>
            <person name="Montgomery K."/>
        </authorList>
    </citation>
    <scope>NUCLEOTIDE SEQUENCE [LARGE SCALE GENOMIC DNA]</scope>
    <source>
        <strain evidence="3">SC8811_S16_3</strain>
    </source>
</reference>
<gene>
    <name evidence="3" type="ORF">JF888_02255</name>
</gene>